<organism evidence="1 2">
    <name type="scientific">Kineosporia mesophila</name>
    <dbReference type="NCBI Taxonomy" id="566012"/>
    <lineage>
        <taxon>Bacteria</taxon>
        <taxon>Bacillati</taxon>
        <taxon>Actinomycetota</taxon>
        <taxon>Actinomycetes</taxon>
        <taxon>Kineosporiales</taxon>
        <taxon>Kineosporiaceae</taxon>
        <taxon>Kineosporia</taxon>
    </lineage>
</organism>
<dbReference type="EMBL" id="BAAAZO010000006">
    <property type="protein sequence ID" value="GAA3619933.1"/>
    <property type="molecule type" value="Genomic_DNA"/>
</dbReference>
<dbReference type="RefSeq" id="WP_231480994.1">
    <property type="nucleotide sequence ID" value="NZ_BAAAZO010000006.1"/>
</dbReference>
<proteinExistence type="predicted"/>
<accession>A0ABP6ZY11</accession>
<reference evidence="2" key="1">
    <citation type="journal article" date="2019" name="Int. J. Syst. Evol. Microbiol.">
        <title>The Global Catalogue of Microorganisms (GCM) 10K type strain sequencing project: providing services to taxonomists for standard genome sequencing and annotation.</title>
        <authorList>
            <consortium name="The Broad Institute Genomics Platform"/>
            <consortium name="The Broad Institute Genome Sequencing Center for Infectious Disease"/>
            <person name="Wu L."/>
            <person name="Ma J."/>
        </authorList>
    </citation>
    <scope>NUCLEOTIDE SEQUENCE [LARGE SCALE GENOMIC DNA]</scope>
    <source>
        <strain evidence="2">JCM 16902</strain>
    </source>
</reference>
<dbReference type="Proteomes" id="UP001501074">
    <property type="component" value="Unassembled WGS sequence"/>
</dbReference>
<protein>
    <submittedName>
        <fullName evidence="1">Uncharacterized protein</fullName>
    </submittedName>
</protein>
<name>A0ABP6ZY11_9ACTN</name>
<comment type="caution">
    <text evidence="1">The sequence shown here is derived from an EMBL/GenBank/DDBJ whole genome shotgun (WGS) entry which is preliminary data.</text>
</comment>
<keyword evidence="2" id="KW-1185">Reference proteome</keyword>
<sequence>MAGTIFLPDGRGWDARSGIFFWTLDTLAEQVQDPDLATWLQELSENNVGLLDVKQLSEAQQQDFVIAARKLPALARTVLPEAGESFYSQMEELAALLAET</sequence>
<evidence type="ECO:0000313" key="2">
    <source>
        <dbReference type="Proteomes" id="UP001501074"/>
    </source>
</evidence>
<gene>
    <name evidence="1" type="ORF">GCM10022223_41000</name>
</gene>
<evidence type="ECO:0000313" key="1">
    <source>
        <dbReference type="EMBL" id="GAA3619933.1"/>
    </source>
</evidence>